<dbReference type="GO" id="GO:0008413">
    <property type="term" value="F:8-oxo-7,8-dihydroguanosine triphosphate pyrophosphatase activity"/>
    <property type="evidence" value="ECO:0007669"/>
    <property type="project" value="InterPro"/>
</dbReference>
<dbReference type="Proteomes" id="UP000266391">
    <property type="component" value="Unassembled WGS sequence"/>
</dbReference>
<keyword evidence="3" id="KW-0479">Metal-binding</keyword>
<feature type="domain" description="Nudix hydrolase" evidence="7">
    <location>
        <begin position="1"/>
        <end position="129"/>
    </location>
</feature>
<evidence type="ECO:0000313" key="8">
    <source>
        <dbReference type="EMBL" id="RHD06412.1"/>
    </source>
</evidence>
<accession>A0A396AJY0</accession>
<dbReference type="PROSITE" id="PS51462">
    <property type="entry name" value="NUDIX"/>
    <property type="match status" value="1"/>
</dbReference>
<dbReference type="PROSITE" id="PS00893">
    <property type="entry name" value="NUDIX_BOX"/>
    <property type="match status" value="1"/>
</dbReference>
<dbReference type="RefSeq" id="WP_118091749.1">
    <property type="nucleotide sequence ID" value="NZ_CAKZTK010000011.1"/>
</dbReference>
<dbReference type="InterPro" id="IPR000086">
    <property type="entry name" value="NUDIX_hydrolase_dom"/>
</dbReference>
<evidence type="ECO:0000256" key="3">
    <source>
        <dbReference type="ARBA" id="ARBA00022723"/>
    </source>
</evidence>
<comment type="similarity">
    <text evidence="2 6">Belongs to the Nudix hydrolase family.</text>
</comment>
<dbReference type="EMBL" id="QRHP01000002">
    <property type="protein sequence ID" value="RHF86669.1"/>
    <property type="molecule type" value="Genomic_DNA"/>
</dbReference>
<name>A0A396AJY0_9FIRM</name>
<evidence type="ECO:0000313" key="9">
    <source>
        <dbReference type="EMBL" id="RHF86669.1"/>
    </source>
</evidence>
<keyword evidence="5" id="KW-0460">Magnesium</keyword>
<dbReference type="AlphaFoldDB" id="A0A396AJY0"/>
<evidence type="ECO:0000256" key="6">
    <source>
        <dbReference type="RuleBase" id="RU003476"/>
    </source>
</evidence>
<dbReference type="InterPro" id="IPR015797">
    <property type="entry name" value="NUDIX_hydrolase-like_dom_sf"/>
</dbReference>
<sequence>MNKLTTLCYIEKDNKYLMLHRIKKENDINHDKWIGVGGKFELGESPEECLLREVKEETGYTLTAWKYRGIITFVYGEDIVEYMSLFTADEFEGTPIDCNEGVLEWVEKERISELNLWEGDRIFFRLLEEREDFFSLKLVYDTEDVLIHAVLDGKELALQNGIV</sequence>
<dbReference type="GO" id="GO:0006281">
    <property type="term" value="P:DNA repair"/>
    <property type="evidence" value="ECO:0007669"/>
    <property type="project" value="InterPro"/>
</dbReference>
<evidence type="ECO:0000256" key="5">
    <source>
        <dbReference type="ARBA" id="ARBA00022842"/>
    </source>
</evidence>
<comment type="caution">
    <text evidence="8">The sequence shown here is derived from an EMBL/GenBank/DDBJ whole genome shotgun (WGS) entry which is preliminary data.</text>
</comment>
<dbReference type="Pfam" id="PF00293">
    <property type="entry name" value="NUDIX"/>
    <property type="match status" value="1"/>
</dbReference>
<dbReference type="InterPro" id="IPR003562">
    <property type="entry name" value="Mutator_MutX_prot"/>
</dbReference>
<gene>
    <name evidence="9" type="ORF">DW654_03585</name>
    <name evidence="8" type="ORF">DW813_00635</name>
</gene>
<reference evidence="10 11" key="1">
    <citation type="submission" date="2018-08" db="EMBL/GenBank/DDBJ databases">
        <title>A genome reference for cultivated species of the human gut microbiota.</title>
        <authorList>
            <person name="Zou Y."/>
            <person name="Xue W."/>
            <person name="Luo G."/>
        </authorList>
    </citation>
    <scope>NUCLEOTIDE SEQUENCE [LARGE SCALE GENOMIC DNA]</scope>
    <source>
        <strain evidence="9 11">AM23-23AC</strain>
        <strain evidence="8 10">AM32-8LB</strain>
    </source>
</reference>
<evidence type="ECO:0000256" key="4">
    <source>
        <dbReference type="ARBA" id="ARBA00022801"/>
    </source>
</evidence>
<evidence type="ECO:0000313" key="11">
    <source>
        <dbReference type="Proteomes" id="UP000283701"/>
    </source>
</evidence>
<dbReference type="Gene3D" id="3.90.79.10">
    <property type="entry name" value="Nucleoside Triphosphate Pyrophosphohydrolase"/>
    <property type="match status" value="1"/>
</dbReference>
<keyword evidence="4 6" id="KW-0378">Hydrolase</keyword>
<dbReference type="InterPro" id="IPR020084">
    <property type="entry name" value="NUDIX_hydrolase_CS"/>
</dbReference>
<evidence type="ECO:0000256" key="1">
    <source>
        <dbReference type="ARBA" id="ARBA00001946"/>
    </source>
</evidence>
<dbReference type="EMBL" id="QSIQ01000001">
    <property type="protein sequence ID" value="RHD06412.1"/>
    <property type="molecule type" value="Genomic_DNA"/>
</dbReference>
<protein>
    <submittedName>
        <fullName evidence="8">8-oxo-dGTP diphosphatase</fullName>
    </submittedName>
</protein>
<proteinExistence type="inferred from homology"/>
<dbReference type="GO" id="GO:0046872">
    <property type="term" value="F:metal ion binding"/>
    <property type="evidence" value="ECO:0007669"/>
    <property type="project" value="UniProtKB-KW"/>
</dbReference>
<evidence type="ECO:0000259" key="7">
    <source>
        <dbReference type="PROSITE" id="PS51462"/>
    </source>
</evidence>
<organism evidence="8 10">
    <name type="scientific">Roseburia inulinivorans</name>
    <dbReference type="NCBI Taxonomy" id="360807"/>
    <lineage>
        <taxon>Bacteria</taxon>
        <taxon>Bacillati</taxon>
        <taxon>Bacillota</taxon>
        <taxon>Clostridia</taxon>
        <taxon>Lachnospirales</taxon>
        <taxon>Lachnospiraceae</taxon>
        <taxon>Roseburia</taxon>
    </lineage>
</organism>
<evidence type="ECO:0000256" key="2">
    <source>
        <dbReference type="ARBA" id="ARBA00005582"/>
    </source>
</evidence>
<dbReference type="Proteomes" id="UP000283701">
    <property type="component" value="Unassembled WGS sequence"/>
</dbReference>
<evidence type="ECO:0000313" key="10">
    <source>
        <dbReference type="Proteomes" id="UP000266391"/>
    </source>
</evidence>
<dbReference type="CDD" id="cd18886">
    <property type="entry name" value="NUDIX_MutT_Nudt1"/>
    <property type="match status" value="1"/>
</dbReference>
<dbReference type="PANTHER" id="PTHR43758">
    <property type="entry name" value="7,8-DIHYDRO-8-OXOGUANINE TRIPHOSPHATASE"/>
    <property type="match status" value="1"/>
</dbReference>
<dbReference type="PRINTS" id="PR01402">
    <property type="entry name" value="MUTATORMUTX"/>
</dbReference>
<comment type="cofactor">
    <cofactor evidence="1">
        <name>Mg(2+)</name>
        <dbReference type="ChEBI" id="CHEBI:18420"/>
    </cofactor>
</comment>
<dbReference type="InterPro" id="IPR020476">
    <property type="entry name" value="Nudix_hydrolase"/>
</dbReference>
<dbReference type="PRINTS" id="PR00502">
    <property type="entry name" value="NUDIXFAMILY"/>
</dbReference>
<dbReference type="SUPFAM" id="SSF55811">
    <property type="entry name" value="Nudix"/>
    <property type="match status" value="1"/>
</dbReference>
<dbReference type="GO" id="GO:0005737">
    <property type="term" value="C:cytoplasm"/>
    <property type="evidence" value="ECO:0007669"/>
    <property type="project" value="TreeGrafter"/>
</dbReference>
<dbReference type="PANTHER" id="PTHR43758:SF2">
    <property type="entry name" value="OXIDIZED PURINE NUCLEOSIDE TRIPHOSPHATE HYDROLASE"/>
    <property type="match status" value="1"/>
</dbReference>